<dbReference type="PANTHER" id="PTHR42790:SF19">
    <property type="entry name" value="KYNURENINE_ALPHA-AMINOADIPATE AMINOTRANSFERASE, MITOCHONDRIAL"/>
    <property type="match status" value="1"/>
</dbReference>
<evidence type="ECO:0000256" key="3">
    <source>
        <dbReference type="ARBA" id="ARBA00011738"/>
    </source>
</evidence>
<dbReference type="GO" id="GO:0008483">
    <property type="term" value="F:transaminase activity"/>
    <property type="evidence" value="ECO:0007669"/>
    <property type="project" value="UniProtKB-KW"/>
</dbReference>
<protein>
    <submittedName>
        <fullName evidence="8">Aminotransferase</fullName>
    </submittedName>
</protein>
<evidence type="ECO:0000259" key="7">
    <source>
        <dbReference type="Pfam" id="PF00155"/>
    </source>
</evidence>
<keyword evidence="5 8" id="KW-0808">Transferase</keyword>
<dbReference type="GO" id="GO:0030170">
    <property type="term" value="F:pyridoxal phosphate binding"/>
    <property type="evidence" value="ECO:0007669"/>
    <property type="project" value="InterPro"/>
</dbReference>
<dbReference type="InterPro" id="IPR015422">
    <property type="entry name" value="PyrdxlP-dep_Trfase_small"/>
</dbReference>
<organism evidence="8 9">
    <name type="scientific">Bradyrhizobium macuxiense</name>
    <dbReference type="NCBI Taxonomy" id="1755647"/>
    <lineage>
        <taxon>Bacteria</taxon>
        <taxon>Pseudomonadati</taxon>
        <taxon>Pseudomonadota</taxon>
        <taxon>Alphaproteobacteria</taxon>
        <taxon>Hyphomicrobiales</taxon>
        <taxon>Nitrobacteraceae</taxon>
        <taxon>Bradyrhizobium</taxon>
    </lineage>
</organism>
<dbReference type="Pfam" id="PF00155">
    <property type="entry name" value="Aminotran_1_2"/>
    <property type="match status" value="1"/>
</dbReference>
<dbReference type="RefSeq" id="WP_066510301.1">
    <property type="nucleotide sequence ID" value="NZ_LNCU01000088.1"/>
</dbReference>
<dbReference type="EMBL" id="LNCU01000088">
    <property type="protein sequence ID" value="KWV51735.1"/>
    <property type="molecule type" value="Genomic_DNA"/>
</dbReference>
<dbReference type="InterPro" id="IPR015424">
    <property type="entry name" value="PyrdxlP-dep_Trfase"/>
</dbReference>
<comment type="similarity">
    <text evidence="2">Belongs to the class-I pyridoxal-phosphate-dependent aminotransferase family.</text>
</comment>
<comment type="cofactor">
    <cofactor evidence="1">
        <name>pyridoxal 5'-phosphate</name>
        <dbReference type="ChEBI" id="CHEBI:597326"/>
    </cofactor>
</comment>
<evidence type="ECO:0000313" key="8">
    <source>
        <dbReference type="EMBL" id="KWV51735.1"/>
    </source>
</evidence>
<comment type="subunit">
    <text evidence="3">Homodimer.</text>
</comment>
<dbReference type="InterPro" id="IPR015421">
    <property type="entry name" value="PyrdxlP-dep_Trfase_major"/>
</dbReference>
<proteinExistence type="inferred from homology"/>
<dbReference type="PANTHER" id="PTHR42790">
    <property type="entry name" value="AMINOTRANSFERASE"/>
    <property type="match status" value="1"/>
</dbReference>
<dbReference type="SUPFAM" id="SSF53383">
    <property type="entry name" value="PLP-dependent transferases"/>
    <property type="match status" value="1"/>
</dbReference>
<reference evidence="8 9" key="1">
    <citation type="submission" date="2015-11" db="EMBL/GenBank/DDBJ databases">
        <title>Draft Genome Sequence of the Strain BR 10303 (Bradyrhizobium sp.) isolated from nodules of Centrolobium paraense.</title>
        <authorList>
            <person name="Zelli J.E."/>
            <person name="Simoes-Araujo J.L."/>
            <person name="Barauna A.C."/>
            <person name="Silva K."/>
        </authorList>
    </citation>
    <scope>NUCLEOTIDE SEQUENCE [LARGE SCALE GENOMIC DNA]</scope>
    <source>
        <strain evidence="8 9">BR 10303</strain>
    </source>
</reference>
<accession>A0A109JMQ9</accession>
<evidence type="ECO:0000256" key="1">
    <source>
        <dbReference type="ARBA" id="ARBA00001933"/>
    </source>
</evidence>
<evidence type="ECO:0000256" key="5">
    <source>
        <dbReference type="ARBA" id="ARBA00022679"/>
    </source>
</evidence>
<comment type="caution">
    <text evidence="8">The sequence shown here is derived from an EMBL/GenBank/DDBJ whole genome shotgun (WGS) entry which is preliminary data.</text>
</comment>
<dbReference type="CDD" id="cd00609">
    <property type="entry name" value="AAT_like"/>
    <property type="match status" value="1"/>
</dbReference>
<keyword evidence="4 8" id="KW-0032">Aminotransferase</keyword>
<dbReference type="Gene3D" id="3.40.640.10">
    <property type="entry name" value="Type I PLP-dependent aspartate aminotransferase-like (Major domain)"/>
    <property type="match status" value="1"/>
</dbReference>
<evidence type="ECO:0000313" key="9">
    <source>
        <dbReference type="Proteomes" id="UP000057737"/>
    </source>
</evidence>
<dbReference type="GO" id="GO:1901605">
    <property type="term" value="P:alpha-amino acid metabolic process"/>
    <property type="evidence" value="ECO:0007669"/>
    <property type="project" value="TreeGrafter"/>
</dbReference>
<keyword evidence="6" id="KW-0663">Pyridoxal phosphate</keyword>
<feature type="domain" description="Aminotransferase class I/classII large" evidence="7">
    <location>
        <begin position="64"/>
        <end position="390"/>
    </location>
</feature>
<dbReference type="Gene3D" id="3.90.1150.10">
    <property type="entry name" value="Aspartate Aminotransferase, domain 1"/>
    <property type="match status" value="1"/>
</dbReference>
<dbReference type="InterPro" id="IPR004839">
    <property type="entry name" value="Aminotransferase_I/II_large"/>
</dbReference>
<sequence length="412" mass="44515">MSTSAQFDFAPLLPAGLPAPAARWTGLAKYSFVGGNNDPEQVPVDGLLEAVNAVLKRDGRNLATYNLAHGPQGYLPLREFLVQKLKLDAGIVCTADEVMIVSGSLQALDLVNHTLLAKGDTVLIEQETYQGSLNRLTRLGVKAVGIPLDGDGMRMDALAAALADHKRRGITPKYIYTIPTVQNPTGSILPESRRAEMLKLSQEYGVPIFEDDCYADLIWSGQRPPAIYAMSKHGGVIHIGSFSKSIAPALRVGFVVAPWAMMSRMLPLKTDAGSGALEQMVLAEYCVPHFATHVPRLTRGLRAKLDTLMEALNEQFGTAAEFEAPKGGIFLWVKLPDNVDTMKLYQAALAAGVSINPGPEWSTNSAHSGSRLRLCFASPSHQQIREGVAVLAEVCRKEFGVPARSSNVEKRG</sequence>
<name>A0A109JMQ9_9BRAD</name>
<dbReference type="AlphaFoldDB" id="A0A109JMQ9"/>
<evidence type="ECO:0000256" key="6">
    <source>
        <dbReference type="ARBA" id="ARBA00022898"/>
    </source>
</evidence>
<evidence type="ECO:0000256" key="2">
    <source>
        <dbReference type="ARBA" id="ARBA00007441"/>
    </source>
</evidence>
<dbReference type="InterPro" id="IPR050859">
    <property type="entry name" value="Class-I_PLP-dep_aminotransf"/>
</dbReference>
<dbReference type="OrthoDB" id="9804020at2"/>
<dbReference type="Proteomes" id="UP000057737">
    <property type="component" value="Unassembled WGS sequence"/>
</dbReference>
<dbReference type="FunFam" id="3.40.640.10:FF:000053">
    <property type="entry name" value="Aminotransferase, class I"/>
    <property type="match status" value="1"/>
</dbReference>
<keyword evidence="9" id="KW-1185">Reference proteome</keyword>
<evidence type="ECO:0000256" key="4">
    <source>
        <dbReference type="ARBA" id="ARBA00022576"/>
    </source>
</evidence>
<gene>
    <name evidence="8" type="ORF">AS156_11595</name>
</gene>